<dbReference type="InterPro" id="IPR036398">
    <property type="entry name" value="CA_dom_sf"/>
</dbReference>
<evidence type="ECO:0000256" key="6">
    <source>
        <dbReference type="ARBA" id="ARBA00023239"/>
    </source>
</evidence>
<comment type="cofactor">
    <cofactor evidence="1 8">
        <name>Zn(2+)</name>
        <dbReference type="ChEBI" id="CHEBI:29105"/>
    </cofactor>
</comment>
<proteinExistence type="inferred from homology"/>
<sequence length="260" mass="28861">MSGCSWGYGPKNGPDHWHEMGFPIAKEGARQSPIEIKSQEAKYDCNLKPLNLSYDPASSKSISNTGVSIQVDFDDCSDRSVLTGGPLCGKYRLRQFHFHWGACDGHGSEHVIDGKNFAGELHLVHWNAEKYSCFGDAVKAPDGLAVIAVFLKVCDSNPALQKIVCSLECLKSKDSKSEFKDFSPCSLLPSCLQYYTYLGSLTTPPLCESVIWLVLKEPVTIGADQIAKFRCLEFGPNDPMVNNYRPPQPSKCREIRKNFE</sequence>
<evidence type="ECO:0000256" key="2">
    <source>
        <dbReference type="ARBA" id="ARBA00010718"/>
    </source>
</evidence>
<dbReference type="SMART" id="SM01057">
    <property type="entry name" value="Carb_anhydrase"/>
    <property type="match status" value="1"/>
</dbReference>
<dbReference type="PANTHER" id="PTHR18952">
    <property type="entry name" value="CARBONIC ANHYDRASE"/>
    <property type="match status" value="1"/>
</dbReference>
<keyword evidence="5 8" id="KW-0862">Zinc</keyword>
<dbReference type="AlphaFoldDB" id="A0A401PGE9"/>
<keyword evidence="4 8" id="KW-0479">Metal-binding</keyword>
<dbReference type="InterPro" id="IPR018338">
    <property type="entry name" value="Carbonic_anhydrase_a-class_CS"/>
</dbReference>
<evidence type="ECO:0000259" key="9">
    <source>
        <dbReference type="PROSITE" id="PS51144"/>
    </source>
</evidence>
<dbReference type="InterPro" id="IPR001148">
    <property type="entry name" value="CA_dom"/>
</dbReference>
<dbReference type="GO" id="GO:0005737">
    <property type="term" value="C:cytoplasm"/>
    <property type="evidence" value="ECO:0007669"/>
    <property type="project" value="TreeGrafter"/>
</dbReference>
<dbReference type="GO" id="GO:0004089">
    <property type="term" value="F:carbonate dehydratase activity"/>
    <property type="evidence" value="ECO:0007669"/>
    <property type="project" value="UniProtKB-UniRule"/>
</dbReference>
<feature type="domain" description="Alpha-carbonic anhydrase" evidence="9">
    <location>
        <begin position="4"/>
        <end position="259"/>
    </location>
</feature>
<accession>A0A401PGE9</accession>
<dbReference type="InterPro" id="IPR023561">
    <property type="entry name" value="Carbonic_anhydrase_a-class"/>
</dbReference>
<evidence type="ECO:0000256" key="7">
    <source>
        <dbReference type="ARBA" id="ARBA00048348"/>
    </source>
</evidence>
<dbReference type="Gene3D" id="3.10.200.10">
    <property type="entry name" value="Alpha carbonic anhydrase"/>
    <property type="match status" value="1"/>
</dbReference>
<reference evidence="10 11" key="1">
    <citation type="journal article" date="2018" name="Nat. Ecol. Evol.">
        <title>Shark genomes provide insights into elasmobranch evolution and the origin of vertebrates.</title>
        <authorList>
            <person name="Hara Y"/>
            <person name="Yamaguchi K"/>
            <person name="Onimaru K"/>
            <person name="Kadota M"/>
            <person name="Koyanagi M"/>
            <person name="Keeley SD"/>
            <person name="Tatsumi K"/>
            <person name="Tanaka K"/>
            <person name="Motone F"/>
            <person name="Kageyama Y"/>
            <person name="Nozu R"/>
            <person name="Adachi N"/>
            <person name="Nishimura O"/>
            <person name="Nakagawa R"/>
            <person name="Tanegashima C"/>
            <person name="Kiyatake I"/>
            <person name="Matsumoto R"/>
            <person name="Murakumo K"/>
            <person name="Nishida K"/>
            <person name="Terakita A"/>
            <person name="Kuratani S"/>
            <person name="Sato K"/>
            <person name="Hyodo S Kuraku.S."/>
        </authorList>
    </citation>
    <scope>NUCLEOTIDE SEQUENCE [LARGE SCALE GENOMIC DNA]</scope>
</reference>
<name>A0A401PGE9_SCYTO</name>
<dbReference type="EC" id="4.2.1.1" evidence="3 8"/>
<evidence type="ECO:0000256" key="4">
    <source>
        <dbReference type="ARBA" id="ARBA00022723"/>
    </source>
</evidence>
<evidence type="ECO:0000313" key="11">
    <source>
        <dbReference type="Proteomes" id="UP000288216"/>
    </source>
</evidence>
<comment type="function">
    <text evidence="8">Reversible hydration of carbon dioxide.</text>
</comment>
<dbReference type="STRING" id="75743.A0A401PGE9"/>
<comment type="similarity">
    <text evidence="2 8">Belongs to the alpha-carbonic anhydrase family.</text>
</comment>
<evidence type="ECO:0000256" key="8">
    <source>
        <dbReference type="RuleBase" id="RU367011"/>
    </source>
</evidence>
<dbReference type="PANTHER" id="PTHR18952:SF120">
    <property type="entry name" value="CARBONIC ANHYDRASE 2"/>
    <property type="match status" value="1"/>
</dbReference>
<keyword evidence="11" id="KW-1185">Reference proteome</keyword>
<evidence type="ECO:0000256" key="1">
    <source>
        <dbReference type="ARBA" id="ARBA00001947"/>
    </source>
</evidence>
<dbReference type="Proteomes" id="UP000288216">
    <property type="component" value="Unassembled WGS sequence"/>
</dbReference>
<dbReference type="Pfam" id="PF00194">
    <property type="entry name" value="Carb_anhydrase"/>
    <property type="match status" value="1"/>
</dbReference>
<dbReference type="EMBL" id="BFAA01000436">
    <property type="protein sequence ID" value="GCB72206.1"/>
    <property type="molecule type" value="Genomic_DNA"/>
</dbReference>
<comment type="catalytic activity">
    <reaction evidence="7 8">
        <text>hydrogencarbonate + H(+) = CO2 + H2O</text>
        <dbReference type="Rhea" id="RHEA:10748"/>
        <dbReference type="ChEBI" id="CHEBI:15377"/>
        <dbReference type="ChEBI" id="CHEBI:15378"/>
        <dbReference type="ChEBI" id="CHEBI:16526"/>
        <dbReference type="ChEBI" id="CHEBI:17544"/>
        <dbReference type="EC" id="4.2.1.1"/>
    </reaction>
</comment>
<dbReference type="PROSITE" id="PS51144">
    <property type="entry name" value="ALPHA_CA_2"/>
    <property type="match status" value="1"/>
</dbReference>
<protein>
    <recommendedName>
        <fullName evidence="3 8">Carbonic anhydrase</fullName>
        <ecNumber evidence="3 8">4.2.1.1</ecNumber>
    </recommendedName>
</protein>
<dbReference type="GO" id="GO:0008270">
    <property type="term" value="F:zinc ion binding"/>
    <property type="evidence" value="ECO:0007669"/>
    <property type="project" value="UniProtKB-UniRule"/>
</dbReference>
<gene>
    <name evidence="10" type="ORF">scyTo_0001869</name>
</gene>
<keyword evidence="6 8" id="KW-0456">Lyase</keyword>
<evidence type="ECO:0000313" key="10">
    <source>
        <dbReference type="EMBL" id="GCB72206.1"/>
    </source>
</evidence>
<dbReference type="PROSITE" id="PS00162">
    <property type="entry name" value="ALPHA_CA_1"/>
    <property type="match status" value="1"/>
</dbReference>
<dbReference type="OMA" id="HAYCMLK"/>
<comment type="caution">
    <text evidence="10">The sequence shown here is derived from an EMBL/GenBank/DDBJ whole genome shotgun (WGS) entry which is preliminary data.</text>
</comment>
<evidence type="ECO:0000256" key="3">
    <source>
        <dbReference type="ARBA" id="ARBA00012925"/>
    </source>
</evidence>
<dbReference type="SUPFAM" id="SSF51069">
    <property type="entry name" value="Carbonic anhydrase"/>
    <property type="match status" value="1"/>
</dbReference>
<dbReference type="OrthoDB" id="429145at2759"/>
<evidence type="ECO:0000256" key="5">
    <source>
        <dbReference type="ARBA" id="ARBA00022833"/>
    </source>
</evidence>
<organism evidence="10 11">
    <name type="scientific">Scyliorhinus torazame</name>
    <name type="common">Cloudy catshark</name>
    <name type="synonym">Catulus torazame</name>
    <dbReference type="NCBI Taxonomy" id="75743"/>
    <lineage>
        <taxon>Eukaryota</taxon>
        <taxon>Metazoa</taxon>
        <taxon>Chordata</taxon>
        <taxon>Craniata</taxon>
        <taxon>Vertebrata</taxon>
        <taxon>Chondrichthyes</taxon>
        <taxon>Elasmobranchii</taxon>
        <taxon>Galeomorphii</taxon>
        <taxon>Galeoidea</taxon>
        <taxon>Carcharhiniformes</taxon>
        <taxon>Scyliorhinidae</taxon>
        <taxon>Scyliorhinus</taxon>
    </lineage>
</organism>